<evidence type="ECO:0000313" key="3">
    <source>
        <dbReference type="Proteomes" id="UP000620046"/>
    </source>
</evidence>
<name>A0ABQ1G7M7_9GAMM</name>
<feature type="region of interest" description="Disordered" evidence="1">
    <location>
        <begin position="1"/>
        <end position="22"/>
    </location>
</feature>
<reference evidence="3" key="1">
    <citation type="journal article" date="2019" name="Int. J. Syst. Evol. Microbiol.">
        <title>The Global Catalogue of Microorganisms (GCM) 10K type strain sequencing project: providing services to taxonomists for standard genome sequencing and annotation.</title>
        <authorList>
            <consortium name="The Broad Institute Genomics Platform"/>
            <consortium name="The Broad Institute Genome Sequencing Center for Infectious Disease"/>
            <person name="Wu L."/>
            <person name="Ma J."/>
        </authorList>
    </citation>
    <scope>NUCLEOTIDE SEQUENCE [LARGE SCALE GENOMIC DNA]</scope>
    <source>
        <strain evidence="3">CGMCC 1.15439</strain>
    </source>
</reference>
<keyword evidence="3" id="KW-1185">Reference proteome</keyword>
<evidence type="ECO:0000256" key="1">
    <source>
        <dbReference type="SAM" id="MobiDB-lite"/>
    </source>
</evidence>
<dbReference type="EMBL" id="BMJA01000002">
    <property type="protein sequence ID" value="GGA38351.1"/>
    <property type="molecule type" value="Genomic_DNA"/>
</dbReference>
<accession>A0ABQ1G7M7</accession>
<comment type="caution">
    <text evidence="2">The sequence shown here is derived from an EMBL/GenBank/DDBJ whole genome shotgun (WGS) entry which is preliminary data.</text>
</comment>
<sequence length="78" mass="7959">MADSDNLGASAPLETLSSGADTGAGAADVAAVFGLILTFAQPLASTAISKIATNNPERSDVQRASICIIYLTPPLIRR</sequence>
<dbReference type="Proteomes" id="UP000620046">
    <property type="component" value="Unassembled WGS sequence"/>
</dbReference>
<gene>
    <name evidence="2" type="ORF">GCM10010981_29410</name>
</gene>
<proteinExistence type="predicted"/>
<evidence type="ECO:0000313" key="2">
    <source>
        <dbReference type="EMBL" id="GGA38351.1"/>
    </source>
</evidence>
<protein>
    <submittedName>
        <fullName evidence="2">Uncharacterized protein</fullName>
    </submittedName>
</protein>
<organism evidence="2 3">
    <name type="scientific">Dyella nitratireducens</name>
    <dbReference type="NCBI Taxonomy" id="1849580"/>
    <lineage>
        <taxon>Bacteria</taxon>
        <taxon>Pseudomonadati</taxon>
        <taxon>Pseudomonadota</taxon>
        <taxon>Gammaproteobacteria</taxon>
        <taxon>Lysobacterales</taxon>
        <taxon>Rhodanobacteraceae</taxon>
        <taxon>Dyella</taxon>
    </lineage>
</organism>